<name>A0AAN8KE50_PATCE</name>
<comment type="caution">
    <text evidence="1">The sequence shown here is derived from an EMBL/GenBank/DDBJ whole genome shotgun (WGS) entry which is preliminary data.</text>
</comment>
<sequence>MSEEISAYCFYGRPKIGFTSKGKLDIYCAVPNGKMRPGDRFRAGCEECSCTRTSWSCCGIGYKTGLTVMPGCTKKKLDYCCYQFLNNTNPYIACSPVQCPPPFTRQHFTPVKNIYTNFLYN</sequence>
<accession>A0AAN8KE50</accession>
<gene>
    <name evidence="1" type="ORF">SNE40_001515</name>
</gene>
<evidence type="ECO:0000313" key="1">
    <source>
        <dbReference type="EMBL" id="KAK6196260.1"/>
    </source>
</evidence>
<keyword evidence="2" id="KW-1185">Reference proteome</keyword>
<proteinExistence type="predicted"/>
<dbReference type="AlphaFoldDB" id="A0AAN8KE50"/>
<organism evidence="1 2">
    <name type="scientific">Patella caerulea</name>
    <name type="common">Rayed Mediterranean limpet</name>
    <dbReference type="NCBI Taxonomy" id="87958"/>
    <lineage>
        <taxon>Eukaryota</taxon>
        <taxon>Metazoa</taxon>
        <taxon>Spiralia</taxon>
        <taxon>Lophotrochozoa</taxon>
        <taxon>Mollusca</taxon>
        <taxon>Gastropoda</taxon>
        <taxon>Patellogastropoda</taxon>
        <taxon>Patelloidea</taxon>
        <taxon>Patellidae</taxon>
        <taxon>Patella</taxon>
    </lineage>
</organism>
<evidence type="ECO:0000313" key="2">
    <source>
        <dbReference type="Proteomes" id="UP001347796"/>
    </source>
</evidence>
<dbReference type="Proteomes" id="UP001347796">
    <property type="component" value="Unassembled WGS sequence"/>
</dbReference>
<protein>
    <submittedName>
        <fullName evidence="1">Uncharacterized protein</fullName>
    </submittedName>
</protein>
<reference evidence="1 2" key="1">
    <citation type="submission" date="2024-01" db="EMBL/GenBank/DDBJ databases">
        <title>The genome of the rayed Mediterranean limpet Patella caerulea (Linnaeus, 1758).</title>
        <authorList>
            <person name="Anh-Thu Weber A."/>
            <person name="Halstead-Nussloch G."/>
        </authorList>
    </citation>
    <scope>NUCLEOTIDE SEQUENCE [LARGE SCALE GENOMIC DNA]</scope>
    <source>
        <strain evidence="1">AATW-2023a</strain>
        <tissue evidence="1">Whole specimen</tissue>
    </source>
</reference>
<dbReference type="EMBL" id="JAZGQO010000001">
    <property type="protein sequence ID" value="KAK6196260.1"/>
    <property type="molecule type" value="Genomic_DNA"/>
</dbReference>